<evidence type="ECO:0000256" key="5">
    <source>
        <dbReference type="ARBA" id="ARBA00022679"/>
    </source>
</evidence>
<keyword evidence="6" id="KW-0418">Kinase</keyword>
<evidence type="ECO:0000259" key="10">
    <source>
        <dbReference type="PROSITE" id="PS50113"/>
    </source>
</evidence>
<dbReference type="SUPFAM" id="SSF47384">
    <property type="entry name" value="Homodimeric domain of signal transducing histidine kinase"/>
    <property type="match status" value="1"/>
</dbReference>
<keyword evidence="7" id="KW-0902">Two-component regulatory system</keyword>
<dbReference type="EC" id="2.7.13.3" evidence="3"/>
<keyword evidence="11" id="KW-0547">Nucleotide-binding</keyword>
<evidence type="ECO:0000256" key="2">
    <source>
        <dbReference type="ARBA" id="ARBA00004236"/>
    </source>
</evidence>
<dbReference type="Pfam" id="PF01590">
    <property type="entry name" value="GAF"/>
    <property type="match status" value="1"/>
</dbReference>
<dbReference type="Gene3D" id="3.30.450.20">
    <property type="entry name" value="PAS domain"/>
    <property type="match status" value="1"/>
</dbReference>
<feature type="domain" description="PAS" evidence="9">
    <location>
        <begin position="171"/>
        <end position="229"/>
    </location>
</feature>
<dbReference type="SUPFAM" id="SSF55785">
    <property type="entry name" value="PYP-like sensor domain (PAS domain)"/>
    <property type="match status" value="1"/>
</dbReference>
<dbReference type="InterPro" id="IPR003661">
    <property type="entry name" value="HisK_dim/P_dom"/>
</dbReference>
<dbReference type="PROSITE" id="PS50109">
    <property type="entry name" value="HIS_KIN"/>
    <property type="match status" value="1"/>
</dbReference>
<dbReference type="NCBIfam" id="TIGR00229">
    <property type="entry name" value="sensory_box"/>
    <property type="match status" value="1"/>
</dbReference>
<name>A0AA96FDR1_9MICO</name>
<dbReference type="CDD" id="cd00082">
    <property type="entry name" value="HisKA"/>
    <property type="match status" value="1"/>
</dbReference>
<dbReference type="PROSITE" id="PS50112">
    <property type="entry name" value="PAS"/>
    <property type="match status" value="1"/>
</dbReference>
<proteinExistence type="predicted"/>
<dbReference type="SUPFAM" id="SSF55781">
    <property type="entry name" value="GAF domain-like"/>
    <property type="match status" value="1"/>
</dbReference>
<dbReference type="PRINTS" id="PR00344">
    <property type="entry name" value="BCTRLSENSOR"/>
</dbReference>
<dbReference type="PANTHER" id="PTHR43711:SF1">
    <property type="entry name" value="HISTIDINE KINASE 1"/>
    <property type="match status" value="1"/>
</dbReference>
<dbReference type="InterPro" id="IPR005467">
    <property type="entry name" value="His_kinase_dom"/>
</dbReference>
<dbReference type="EMBL" id="CP134880">
    <property type="protein sequence ID" value="WNM27595.1"/>
    <property type="molecule type" value="Genomic_DNA"/>
</dbReference>
<evidence type="ECO:0000313" key="11">
    <source>
        <dbReference type="EMBL" id="WNM27595.1"/>
    </source>
</evidence>
<evidence type="ECO:0000256" key="1">
    <source>
        <dbReference type="ARBA" id="ARBA00000085"/>
    </source>
</evidence>
<dbReference type="InterPro" id="IPR050736">
    <property type="entry name" value="Sensor_HK_Regulatory"/>
</dbReference>
<dbReference type="FunFam" id="1.10.287.130:FF:000001">
    <property type="entry name" value="Two-component sensor histidine kinase"/>
    <property type="match status" value="1"/>
</dbReference>
<dbReference type="KEGG" id="dcp:RN607_00915"/>
<dbReference type="GO" id="GO:0006355">
    <property type="term" value="P:regulation of DNA-templated transcription"/>
    <property type="evidence" value="ECO:0007669"/>
    <property type="project" value="InterPro"/>
</dbReference>
<dbReference type="GO" id="GO:0005524">
    <property type="term" value="F:ATP binding"/>
    <property type="evidence" value="ECO:0007669"/>
    <property type="project" value="UniProtKB-KW"/>
</dbReference>
<dbReference type="InterPro" id="IPR035965">
    <property type="entry name" value="PAS-like_dom_sf"/>
</dbReference>
<keyword evidence="4" id="KW-0597">Phosphoprotein</keyword>
<comment type="catalytic activity">
    <reaction evidence="1">
        <text>ATP + protein L-histidine = ADP + protein N-phospho-L-histidine.</text>
        <dbReference type="EC" id="2.7.13.3"/>
    </reaction>
</comment>
<keyword evidence="11" id="KW-0067">ATP-binding</keyword>
<dbReference type="Pfam" id="PF00989">
    <property type="entry name" value="PAS"/>
    <property type="match status" value="1"/>
</dbReference>
<accession>A0AA96FDR1</accession>
<dbReference type="SMART" id="SM00387">
    <property type="entry name" value="HATPase_c"/>
    <property type="match status" value="1"/>
</dbReference>
<evidence type="ECO:0000256" key="6">
    <source>
        <dbReference type="ARBA" id="ARBA00022777"/>
    </source>
</evidence>
<dbReference type="InterPro" id="IPR000700">
    <property type="entry name" value="PAS-assoc_C"/>
</dbReference>
<evidence type="ECO:0000256" key="4">
    <source>
        <dbReference type="ARBA" id="ARBA00022553"/>
    </source>
</evidence>
<feature type="domain" description="PAC" evidence="10">
    <location>
        <begin position="244"/>
        <end position="301"/>
    </location>
</feature>
<dbReference type="InterPro" id="IPR036097">
    <property type="entry name" value="HisK_dim/P_sf"/>
</dbReference>
<evidence type="ECO:0000259" key="8">
    <source>
        <dbReference type="PROSITE" id="PS50109"/>
    </source>
</evidence>
<dbReference type="GO" id="GO:0005886">
    <property type="term" value="C:plasma membrane"/>
    <property type="evidence" value="ECO:0007669"/>
    <property type="project" value="UniProtKB-SubCell"/>
</dbReference>
<sequence>MTQEARDASAWRALAAAPRHVVAARSSMLDDAAAHHVFHAVAEASAHALGADGAVVWVEHDGSHLVIGASGLGDAPEAVAAEWSVRTLEGVSPVGIDDASADGATAQRVGAYLGVPLILNGETVGVLAVVTAGPRAWDAEDRARLVSLAQWPTAEIGRIDSTARLRVAEAALVRATQVFDAMGEGIVGLDSEGAVTLVNPAAARMLGWEPAALIGQLLHHVAHYQRPDSSAYPLDQCPMLLTIADGQVRTRRHEVLWRRDGSPLHVDMSVGGLRDDAGAAAAIVVFDDISERLDLERSREDFVSMVSHELRTPLTAISGSLELMDELGDDPESAAQMLGIARRNASRMAGLVDDILDLERAETGRLQLTRSQLDARSVMMQAAEAVSGMATAGQVALIVEPTQTTFWGDESRIVQVLTNLAGNAVRLSPPGAAVTMRAHEAETEVSLEVADHGPGIAEADQQHVFDRFWQAPAGAGTGRKGSGLGLAIALSMARAHGGTITVRSLEGLGSTFTLHVPLRARRSAVPIDRRDSQEPS</sequence>
<dbReference type="RefSeq" id="WP_313543714.1">
    <property type="nucleotide sequence ID" value="NZ_CP134880.1"/>
</dbReference>
<dbReference type="AlphaFoldDB" id="A0AA96FDR1"/>
<comment type="subcellular location">
    <subcellularLocation>
        <location evidence="2">Cell membrane</location>
    </subcellularLocation>
</comment>
<evidence type="ECO:0000256" key="3">
    <source>
        <dbReference type="ARBA" id="ARBA00012438"/>
    </source>
</evidence>
<dbReference type="InterPro" id="IPR013767">
    <property type="entry name" value="PAS_fold"/>
</dbReference>
<dbReference type="InterPro" id="IPR036890">
    <property type="entry name" value="HATPase_C_sf"/>
</dbReference>
<dbReference type="CDD" id="cd00130">
    <property type="entry name" value="PAS"/>
    <property type="match status" value="1"/>
</dbReference>
<dbReference type="GO" id="GO:0000155">
    <property type="term" value="F:phosphorelay sensor kinase activity"/>
    <property type="evidence" value="ECO:0007669"/>
    <property type="project" value="InterPro"/>
</dbReference>
<dbReference type="InterPro" id="IPR000014">
    <property type="entry name" value="PAS"/>
</dbReference>
<protein>
    <recommendedName>
        <fullName evidence="3">histidine kinase</fullName>
        <ecNumber evidence="3">2.7.13.3</ecNumber>
    </recommendedName>
</protein>
<dbReference type="InterPro" id="IPR003018">
    <property type="entry name" value="GAF"/>
</dbReference>
<dbReference type="Pfam" id="PF00512">
    <property type="entry name" value="HisKA"/>
    <property type="match status" value="1"/>
</dbReference>
<evidence type="ECO:0000256" key="7">
    <source>
        <dbReference type="ARBA" id="ARBA00023012"/>
    </source>
</evidence>
<reference evidence="11" key="1">
    <citation type="submission" date="2023-09" db="EMBL/GenBank/DDBJ databases">
        <title>Demequina sp. a novel bacteria isolated from Capsicum annuum.</title>
        <authorList>
            <person name="Humaira Z."/>
            <person name="Lee J."/>
            <person name="Cho D."/>
        </authorList>
    </citation>
    <scope>NUCLEOTIDE SEQUENCE</scope>
    <source>
        <strain evidence="11">PMTSA13</strain>
    </source>
</reference>
<dbReference type="Gene3D" id="1.10.287.130">
    <property type="match status" value="1"/>
</dbReference>
<dbReference type="SMART" id="SM00091">
    <property type="entry name" value="PAS"/>
    <property type="match status" value="1"/>
</dbReference>
<dbReference type="SUPFAM" id="SSF55874">
    <property type="entry name" value="ATPase domain of HSP90 chaperone/DNA topoisomerase II/histidine kinase"/>
    <property type="match status" value="1"/>
</dbReference>
<evidence type="ECO:0000259" key="9">
    <source>
        <dbReference type="PROSITE" id="PS50112"/>
    </source>
</evidence>
<dbReference type="PANTHER" id="PTHR43711">
    <property type="entry name" value="TWO-COMPONENT HISTIDINE KINASE"/>
    <property type="match status" value="1"/>
</dbReference>
<feature type="domain" description="Histidine kinase" evidence="8">
    <location>
        <begin position="305"/>
        <end position="520"/>
    </location>
</feature>
<dbReference type="Gene3D" id="3.30.565.10">
    <property type="entry name" value="Histidine kinase-like ATPase, C-terminal domain"/>
    <property type="match status" value="1"/>
</dbReference>
<organism evidence="11">
    <name type="scientific">Demequina capsici</name>
    <dbReference type="NCBI Taxonomy" id="3075620"/>
    <lineage>
        <taxon>Bacteria</taxon>
        <taxon>Bacillati</taxon>
        <taxon>Actinomycetota</taxon>
        <taxon>Actinomycetes</taxon>
        <taxon>Micrococcales</taxon>
        <taxon>Demequinaceae</taxon>
        <taxon>Demequina</taxon>
    </lineage>
</organism>
<dbReference type="PROSITE" id="PS50113">
    <property type="entry name" value="PAC"/>
    <property type="match status" value="1"/>
</dbReference>
<dbReference type="SMART" id="SM00388">
    <property type="entry name" value="HisKA"/>
    <property type="match status" value="1"/>
</dbReference>
<dbReference type="Gene3D" id="3.30.450.40">
    <property type="match status" value="1"/>
</dbReference>
<dbReference type="InterPro" id="IPR003594">
    <property type="entry name" value="HATPase_dom"/>
</dbReference>
<gene>
    <name evidence="11" type="ORF">RN607_00915</name>
</gene>
<dbReference type="Proteomes" id="UP001303408">
    <property type="component" value="Chromosome"/>
</dbReference>
<dbReference type="InterPro" id="IPR004358">
    <property type="entry name" value="Sig_transdc_His_kin-like_C"/>
</dbReference>
<dbReference type="Pfam" id="PF02518">
    <property type="entry name" value="HATPase_c"/>
    <property type="match status" value="1"/>
</dbReference>
<keyword evidence="5" id="KW-0808">Transferase</keyword>
<dbReference type="CDD" id="cd00075">
    <property type="entry name" value="HATPase"/>
    <property type="match status" value="1"/>
</dbReference>
<dbReference type="InterPro" id="IPR029016">
    <property type="entry name" value="GAF-like_dom_sf"/>
</dbReference>
<dbReference type="SMART" id="SM00065">
    <property type="entry name" value="GAF"/>
    <property type="match status" value="1"/>
</dbReference>